<dbReference type="RefSeq" id="WP_268781421.1">
    <property type="nucleotide sequence ID" value="NZ_JAPRAT010000053.1"/>
</dbReference>
<accession>A0A9J6RGW5</accession>
<evidence type="ECO:0000313" key="2">
    <source>
        <dbReference type="Proteomes" id="UP001084197"/>
    </source>
</evidence>
<protein>
    <recommendedName>
        <fullName evidence="3">Lipase</fullName>
    </recommendedName>
</protein>
<reference evidence="1" key="1">
    <citation type="submission" date="2022-11" db="EMBL/GenBank/DDBJ databases">
        <title>WGS of Natronobacillus azotifigens 24KS-1, an anaerobic diazotrophic haloalkaliphile from soda-rich habitats.</title>
        <authorList>
            <person name="Sorokin D.Y."/>
            <person name="Merkel A.Y."/>
        </authorList>
    </citation>
    <scope>NUCLEOTIDE SEQUENCE</scope>
    <source>
        <strain evidence="1">24KS-1</strain>
    </source>
</reference>
<sequence>MTGDSLGGFLAQVVSYEILDEKLHTYYLPFTSNRQKIKEILEKENYFEKGVTFNAAPFLYANYRIPFMSAIPLLELKGNKYNDKVINYSINGDFL</sequence>
<proteinExistence type="predicted"/>
<comment type="caution">
    <text evidence="1">The sequence shown here is derived from an EMBL/GenBank/DDBJ whole genome shotgun (WGS) entry which is preliminary data.</text>
</comment>
<dbReference type="AlphaFoldDB" id="A0A9J6RGW5"/>
<dbReference type="EMBL" id="JAPRAT010000053">
    <property type="protein sequence ID" value="MCZ0704644.1"/>
    <property type="molecule type" value="Genomic_DNA"/>
</dbReference>
<gene>
    <name evidence="1" type="ORF">OWO01_15720</name>
</gene>
<evidence type="ECO:0000313" key="1">
    <source>
        <dbReference type="EMBL" id="MCZ0704644.1"/>
    </source>
</evidence>
<name>A0A9J6RGW5_9BACI</name>
<dbReference type="Proteomes" id="UP001084197">
    <property type="component" value="Unassembled WGS sequence"/>
</dbReference>
<evidence type="ECO:0008006" key="3">
    <source>
        <dbReference type="Google" id="ProtNLM"/>
    </source>
</evidence>
<keyword evidence="2" id="KW-1185">Reference proteome</keyword>
<organism evidence="1 2">
    <name type="scientific">Natronobacillus azotifigens</name>
    <dbReference type="NCBI Taxonomy" id="472978"/>
    <lineage>
        <taxon>Bacteria</taxon>
        <taxon>Bacillati</taxon>
        <taxon>Bacillota</taxon>
        <taxon>Bacilli</taxon>
        <taxon>Bacillales</taxon>
        <taxon>Bacillaceae</taxon>
        <taxon>Natronobacillus</taxon>
    </lineage>
</organism>